<dbReference type="EMBL" id="JAAXYH010000020">
    <property type="protein sequence ID" value="NMH66970.1"/>
    <property type="molecule type" value="Genomic_DNA"/>
</dbReference>
<keyword evidence="3" id="KW-1185">Reference proteome</keyword>
<dbReference type="RefSeq" id="WP_169565696.1">
    <property type="nucleotide sequence ID" value="NZ_JAAXYH010000020.1"/>
</dbReference>
<keyword evidence="1" id="KW-1133">Transmembrane helix</keyword>
<proteinExistence type="predicted"/>
<sequence length="158" mass="17885">MSDNFFEKHEFSMGMFAAGIAGIMFIMFGGGMASFLVVLSMQKLLGEFTSTELVSYVGILELIMNFCIVVPNILILRGKPRAAKVNQVNIYFQLVCYSLAALTLEHQNKWFCLSFVIFPLLANWLMASAKYQACLAYHEALRKDPIGFRRSLAKKMFE</sequence>
<comment type="caution">
    <text evidence="2">The sequence shown here is derived from an EMBL/GenBank/DDBJ whole genome shotgun (WGS) entry which is preliminary data.</text>
</comment>
<organism evidence="2 3">
    <name type="scientific">Shewanella salipaludis</name>
    <dbReference type="NCBI Taxonomy" id="2723052"/>
    <lineage>
        <taxon>Bacteria</taxon>
        <taxon>Pseudomonadati</taxon>
        <taxon>Pseudomonadota</taxon>
        <taxon>Gammaproteobacteria</taxon>
        <taxon>Alteromonadales</taxon>
        <taxon>Shewanellaceae</taxon>
        <taxon>Shewanella</taxon>
    </lineage>
</organism>
<dbReference type="Proteomes" id="UP000737113">
    <property type="component" value="Unassembled WGS sequence"/>
</dbReference>
<evidence type="ECO:0000256" key="1">
    <source>
        <dbReference type="SAM" id="Phobius"/>
    </source>
</evidence>
<accession>A0A972FVS0</accession>
<dbReference type="AlphaFoldDB" id="A0A972FVS0"/>
<name>A0A972FVS0_9GAMM</name>
<keyword evidence="1" id="KW-0812">Transmembrane</keyword>
<reference evidence="2" key="1">
    <citation type="submission" date="2020-04" db="EMBL/GenBank/DDBJ databases">
        <title>Description of Shewanella salipaludis sp. nov., isolated from a salt marsh.</title>
        <authorList>
            <person name="Park S."/>
            <person name="Yoon J.-H."/>
        </authorList>
    </citation>
    <scope>NUCLEOTIDE SEQUENCE</scope>
    <source>
        <strain evidence="2">SHSM-M6</strain>
    </source>
</reference>
<feature type="transmembrane region" description="Helical" evidence="1">
    <location>
        <begin position="88"/>
        <end position="104"/>
    </location>
</feature>
<protein>
    <submittedName>
        <fullName evidence="2">Uncharacterized protein</fullName>
    </submittedName>
</protein>
<gene>
    <name evidence="2" type="ORF">HC757_17575</name>
</gene>
<evidence type="ECO:0000313" key="2">
    <source>
        <dbReference type="EMBL" id="NMH66970.1"/>
    </source>
</evidence>
<feature type="transmembrane region" description="Helical" evidence="1">
    <location>
        <begin position="12"/>
        <end position="41"/>
    </location>
</feature>
<evidence type="ECO:0000313" key="3">
    <source>
        <dbReference type="Proteomes" id="UP000737113"/>
    </source>
</evidence>
<keyword evidence="1" id="KW-0472">Membrane</keyword>
<feature type="transmembrane region" description="Helical" evidence="1">
    <location>
        <begin position="110"/>
        <end position="127"/>
    </location>
</feature>
<feature type="transmembrane region" description="Helical" evidence="1">
    <location>
        <begin position="53"/>
        <end position="76"/>
    </location>
</feature>